<dbReference type="EMBL" id="MW390544">
    <property type="protein sequence ID" value="QRG44933.1"/>
    <property type="molecule type" value="Genomic_DNA"/>
</dbReference>
<accession>A0A890DKQ6</accession>
<dbReference type="AlphaFoldDB" id="A0A890DKQ6"/>
<proteinExistence type="predicted"/>
<protein>
    <submittedName>
        <fullName evidence="1">Mobile element protein</fullName>
    </submittedName>
</protein>
<organism evidence="1">
    <name type="scientific">Escherichia coli</name>
    <dbReference type="NCBI Taxonomy" id="562"/>
    <lineage>
        <taxon>Bacteria</taxon>
        <taxon>Pseudomonadati</taxon>
        <taxon>Pseudomonadota</taxon>
        <taxon>Gammaproteobacteria</taxon>
        <taxon>Enterobacterales</taxon>
        <taxon>Enterobacteriaceae</taxon>
        <taxon>Escherichia</taxon>
    </lineage>
</organism>
<name>A0A890DKQ6_ECOLX</name>
<evidence type="ECO:0000313" key="1">
    <source>
        <dbReference type="EMBL" id="QRG44933.1"/>
    </source>
</evidence>
<geneLocation type="plasmid" evidence="1">
    <name>pESBL3301-IncF</name>
</geneLocation>
<reference evidence="1" key="1">
    <citation type="journal article" date="2021" name="Sci. Rep.">
        <title>Antibiotic resistance plasmid composition and architecture in Escherichia coli isolates from meat.</title>
        <authorList>
            <person name="Darphorn T.S."/>
            <person name="Bel K."/>
            <person name="Koenders-van Sint Anneland B.B."/>
            <person name="Brul S."/>
            <person name="Ter Kuile B.H."/>
        </authorList>
    </citation>
    <scope>NUCLEOTIDE SEQUENCE</scope>
    <source>
        <strain evidence="1">ESBL3301</strain>
    </source>
</reference>
<sequence length="61" mass="6725">MAETLVSNMTRHCHLPCASLQPVNRYQPHFPMKPGSSGRKRNAARPVVVSSALWGVMCQSC</sequence>
<keyword evidence="1" id="KW-0614">Plasmid</keyword>